<dbReference type="AlphaFoldDB" id="A0A9P7G4S5"/>
<keyword evidence="1" id="KW-0175">Coiled coil</keyword>
<dbReference type="EMBL" id="JABCKV010000151">
    <property type="protein sequence ID" value="KAG5642859.1"/>
    <property type="molecule type" value="Genomic_DNA"/>
</dbReference>
<feature type="compositionally biased region" description="Gly residues" evidence="2">
    <location>
        <begin position="233"/>
        <end position="243"/>
    </location>
</feature>
<sequence>MASTSQLPISPVLMNGADLIRQDPHFVRQYAQYFKIPSNLTIQQTLEAICKLRPSATPSIPILPHLGYKFIDGKIRLHARHFPAPIDEYSPPTSPRAPSLHLNIAVKKPMKFVYPPVPRSPTGPDTGHPRAFSPGPNWLEKMLDDFGGGRMDLKKQLEEAKREALDAMAEVVQADMELKKEIAETQRFVTFVGEMVGQDVLQQVLAEVDRIATEGSDADDPDDETDEDEDGGGGHGGGGGGGGADDDDGGDGGDNGDVNRGQEEERPAGSPQGSDEVEDDSDNSSVPDPHVRAFPSECYVDTEGSAAQSSLPLSPMRPSARKRGRSGDEEEGSSDNAPASGKRSKASHPSASMPPPPVPASVTHSRKRSRDQDDEHDSESSIAEVDRSIRLSGSPATPEKRVRFISGSPETRRYDANPVETAENIAVAATPTSEGATTENSTAPSASGSPQAPTNAQPSQNIDRPSLPIPRRSILRNTGPSNQPILGSHVQYMAPLPQPSAGLQPPSTPPASFGPSTPPIAGPSTQRTARPLIRDRERIQVTFGGRVEAVNAGAPQPSVAPPKAGPSTQRTGRPLTRNSERIQVTSDGRVEAVNVEDPRPTVAPPTAGPSTQRTARPLTRVRERIQVTLDGRVEAVNVEYPQPTVAPPTAGPSTQRTPWDRERIGRTAKPLTRDPERIRATPGGGVEAFVVEDDPDWQQRRERHNREIALHRPVSQWYHNRNFPYNFEPLRNHEFIRAAWVEDRFSEDDMYRRMSYVSNLIT</sequence>
<evidence type="ECO:0000313" key="4">
    <source>
        <dbReference type="Proteomes" id="UP000775547"/>
    </source>
</evidence>
<feature type="compositionally biased region" description="Acidic residues" evidence="2">
    <location>
        <begin position="216"/>
        <end position="231"/>
    </location>
</feature>
<name>A0A9P7G4S5_9AGAR</name>
<feature type="region of interest" description="Disordered" evidence="2">
    <location>
        <begin position="213"/>
        <end position="534"/>
    </location>
</feature>
<keyword evidence="4" id="KW-1185">Reference proteome</keyword>
<accession>A0A9P7G4S5</accession>
<protein>
    <submittedName>
        <fullName evidence="3">Uncharacterized protein</fullName>
    </submittedName>
</protein>
<comment type="caution">
    <text evidence="3">The sequence shown here is derived from an EMBL/GenBank/DDBJ whole genome shotgun (WGS) entry which is preliminary data.</text>
</comment>
<reference evidence="3" key="2">
    <citation type="submission" date="2021-10" db="EMBL/GenBank/DDBJ databases">
        <title>Phylogenomics reveals ancestral predisposition of the termite-cultivated fungus Termitomyces towards a domesticated lifestyle.</title>
        <authorList>
            <person name="Auxier B."/>
            <person name="Grum-Grzhimaylo A."/>
            <person name="Cardenas M.E."/>
            <person name="Lodge J.D."/>
            <person name="Laessoe T."/>
            <person name="Pedersen O."/>
            <person name="Smith M.E."/>
            <person name="Kuyper T.W."/>
            <person name="Franco-Molano E.A."/>
            <person name="Baroni T.J."/>
            <person name="Aanen D.K."/>
        </authorList>
    </citation>
    <scope>NUCLEOTIDE SEQUENCE</scope>
    <source>
        <strain evidence="3">AP01</strain>
        <tissue evidence="3">Mycelium</tissue>
    </source>
</reference>
<evidence type="ECO:0000256" key="1">
    <source>
        <dbReference type="SAM" id="Coils"/>
    </source>
</evidence>
<reference evidence="3" key="1">
    <citation type="submission" date="2020-07" db="EMBL/GenBank/DDBJ databases">
        <authorList>
            <person name="Nieuwenhuis M."/>
            <person name="Van De Peppel L.J.J."/>
        </authorList>
    </citation>
    <scope>NUCLEOTIDE SEQUENCE</scope>
    <source>
        <strain evidence="3">AP01</strain>
        <tissue evidence="3">Mycelium</tissue>
    </source>
</reference>
<gene>
    <name evidence="3" type="ORF">DXG03_002036</name>
</gene>
<feature type="compositionally biased region" description="Polar residues" evidence="2">
    <location>
        <begin position="475"/>
        <end position="485"/>
    </location>
</feature>
<feature type="region of interest" description="Disordered" evidence="2">
    <location>
        <begin position="550"/>
        <end position="574"/>
    </location>
</feature>
<dbReference type="Proteomes" id="UP000775547">
    <property type="component" value="Unassembled WGS sequence"/>
</dbReference>
<dbReference type="OrthoDB" id="3071683at2759"/>
<feature type="compositionally biased region" description="Polar residues" evidence="2">
    <location>
        <begin position="430"/>
        <end position="463"/>
    </location>
</feature>
<evidence type="ECO:0000256" key="2">
    <source>
        <dbReference type="SAM" id="MobiDB-lite"/>
    </source>
</evidence>
<proteinExistence type="predicted"/>
<feature type="coiled-coil region" evidence="1">
    <location>
        <begin position="150"/>
        <end position="177"/>
    </location>
</feature>
<organism evidence="3 4">
    <name type="scientific">Asterophora parasitica</name>
    <dbReference type="NCBI Taxonomy" id="117018"/>
    <lineage>
        <taxon>Eukaryota</taxon>
        <taxon>Fungi</taxon>
        <taxon>Dikarya</taxon>
        <taxon>Basidiomycota</taxon>
        <taxon>Agaricomycotina</taxon>
        <taxon>Agaricomycetes</taxon>
        <taxon>Agaricomycetidae</taxon>
        <taxon>Agaricales</taxon>
        <taxon>Tricholomatineae</taxon>
        <taxon>Lyophyllaceae</taxon>
        <taxon>Asterophora</taxon>
    </lineage>
</organism>
<evidence type="ECO:0000313" key="3">
    <source>
        <dbReference type="EMBL" id="KAG5642859.1"/>
    </source>
</evidence>